<reference evidence="1 2" key="1">
    <citation type="submission" date="2019-03" db="EMBL/GenBank/DDBJ databases">
        <authorList>
            <person name="Nijsse B."/>
        </authorList>
    </citation>
    <scope>NUCLEOTIDE SEQUENCE [LARGE SCALE GENOMIC DNA]</scope>
    <source>
        <strain evidence="1">Desulfoluna butyratoxydans MSL71</strain>
    </source>
</reference>
<evidence type="ECO:0000313" key="2">
    <source>
        <dbReference type="Proteomes" id="UP000507962"/>
    </source>
</evidence>
<evidence type="ECO:0000313" key="1">
    <source>
        <dbReference type="EMBL" id="VFQ44792.1"/>
    </source>
</evidence>
<name>A0A4U8YSH9_9BACT</name>
<keyword evidence="2" id="KW-1185">Reference proteome</keyword>
<accession>A0A4U8YSH9</accession>
<dbReference type="EMBL" id="CAADHO010000004">
    <property type="protein sequence ID" value="VFQ44792.1"/>
    <property type="molecule type" value="Genomic_DNA"/>
</dbReference>
<protein>
    <submittedName>
        <fullName evidence="1">Uncharacterized protein</fullName>
    </submittedName>
</protein>
<dbReference type="AlphaFoldDB" id="A0A4U8YSH9"/>
<dbReference type="Proteomes" id="UP000507962">
    <property type="component" value="Unassembled WGS sequence"/>
</dbReference>
<gene>
    <name evidence="1" type="ORF">MSL71_24490</name>
</gene>
<proteinExistence type="predicted"/>
<organism evidence="1 2">
    <name type="scientific">Desulfoluna butyratoxydans</name>
    <dbReference type="NCBI Taxonomy" id="231438"/>
    <lineage>
        <taxon>Bacteria</taxon>
        <taxon>Pseudomonadati</taxon>
        <taxon>Thermodesulfobacteriota</taxon>
        <taxon>Desulfobacteria</taxon>
        <taxon>Desulfobacterales</taxon>
        <taxon>Desulfolunaceae</taxon>
        <taxon>Desulfoluna</taxon>
    </lineage>
</organism>
<sequence>MYCFLIDFLSIDDISGLGIEDATLASVATDRLFIHIREV</sequence>